<reference evidence="1 2" key="1">
    <citation type="submission" date="2023-10" db="EMBL/GenBank/DDBJ databases">
        <title>Genomes of two closely related lineages of the louse Polyplax serrata with different host specificities.</title>
        <authorList>
            <person name="Martinu J."/>
            <person name="Tarabai H."/>
            <person name="Stefka J."/>
            <person name="Hypsa V."/>
        </authorList>
    </citation>
    <scope>NUCLEOTIDE SEQUENCE [LARGE SCALE GENOMIC DNA]</scope>
    <source>
        <strain evidence="1">HR10_N</strain>
    </source>
</reference>
<dbReference type="EMBL" id="JAWJWE010000002">
    <property type="protein sequence ID" value="KAK6642434.1"/>
    <property type="molecule type" value="Genomic_DNA"/>
</dbReference>
<comment type="caution">
    <text evidence="1">The sequence shown here is derived from an EMBL/GenBank/DDBJ whole genome shotgun (WGS) entry which is preliminary data.</text>
</comment>
<proteinExistence type="predicted"/>
<evidence type="ECO:0000313" key="2">
    <source>
        <dbReference type="Proteomes" id="UP001372834"/>
    </source>
</evidence>
<dbReference type="Proteomes" id="UP001372834">
    <property type="component" value="Unassembled WGS sequence"/>
</dbReference>
<name>A0AAN8SAD8_POLSC</name>
<gene>
    <name evidence="1" type="ORF">RUM43_003936</name>
</gene>
<protein>
    <submittedName>
        <fullName evidence="1">Uncharacterized protein</fullName>
    </submittedName>
</protein>
<accession>A0AAN8SAD8</accession>
<dbReference type="AlphaFoldDB" id="A0AAN8SAD8"/>
<sequence>MQNTLREAMEKTMTDVYFTLGWSETLPEVYFASFLIWVFRGPAFSLFSSCYTSIHRRNFFYLNNSKPRDRGLDGSLKQIQGESGVSRSFRCQSKRFNPLPFLIVDCRTLKLIFLFNLEMENTKPPPRTVFSKKKGLDFSRPVYRGGFSSLIPCV</sequence>
<organism evidence="1 2">
    <name type="scientific">Polyplax serrata</name>
    <name type="common">Common mouse louse</name>
    <dbReference type="NCBI Taxonomy" id="468196"/>
    <lineage>
        <taxon>Eukaryota</taxon>
        <taxon>Metazoa</taxon>
        <taxon>Ecdysozoa</taxon>
        <taxon>Arthropoda</taxon>
        <taxon>Hexapoda</taxon>
        <taxon>Insecta</taxon>
        <taxon>Pterygota</taxon>
        <taxon>Neoptera</taxon>
        <taxon>Paraneoptera</taxon>
        <taxon>Psocodea</taxon>
        <taxon>Troctomorpha</taxon>
        <taxon>Phthiraptera</taxon>
        <taxon>Anoplura</taxon>
        <taxon>Polyplacidae</taxon>
        <taxon>Polyplax</taxon>
    </lineage>
</organism>
<evidence type="ECO:0000313" key="1">
    <source>
        <dbReference type="EMBL" id="KAK6642434.1"/>
    </source>
</evidence>